<dbReference type="CDD" id="cd02968">
    <property type="entry name" value="SCO"/>
    <property type="match status" value="1"/>
</dbReference>
<keyword evidence="4" id="KW-1185">Reference proteome</keyword>
<evidence type="ECO:0000256" key="2">
    <source>
        <dbReference type="SAM" id="SignalP"/>
    </source>
</evidence>
<dbReference type="EMBL" id="AP025730">
    <property type="protein sequence ID" value="BDI07695.1"/>
    <property type="molecule type" value="Genomic_DNA"/>
</dbReference>
<gene>
    <name evidence="3" type="ORF">CATMQ487_46650</name>
</gene>
<feature type="signal peptide" evidence="2">
    <location>
        <begin position="1"/>
        <end position="27"/>
    </location>
</feature>
<keyword evidence="2" id="KW-0732">Signal</keyword>
<proteinExistence type="inferred from homology"/>
<evidence type="ECO:0000313" key="3">
    <source>
        <dbReference type="EMBL" id="BDI07695.1"/>
    </source>
</evidence>
<dbReference type="InterPro" id="IPR003782">
    <property type="entry name" value="SCO1/SenC"/>
</dbReference>
<evidence type="ECO:0000256" key="1">
    <source>
        <dbReference type="ARBA" id="ARBA00010996"/>
    </source>
</evidence>
<comment type="similarity">
    <text evidence="1">Belongs to the SCO1/2 family.</text>
</comment>
<dbReference type="Pfam" id="PF02630">
    <property type="entry name" value="SCO1-SenC"/>
    <property type="match status" value="1"/>
</dbReference>
<feature type="chain" id="PRO_5047004351" description="SCO family protein" evidence="2">
    <location>
        <begin position="28"/>
        <end position="213"/>
    </location>
</feature>
<dbReference type="Gene3D" id="3.40.30.10">
    <property type="entry name" value="Glutaredoxin"/>
    <property type="match status" value="1"/>
</dbReference>
<dbReference type="PANTHER" id="PTHR12151:SF25">
    <property type="entry name" value="LINALOOL DEHYDRATASE_ISOMERASE DOMAIN-CONTAINING PROTEIN"/>
    <property type="match status" value="1"/>
</dbReference>
<evidence type="ECO:0000313" key="4">
    <source>
        <dbReference type="Proteomes" id="UP001057498"/>
    </source>
</evidence>
<protein>
    <recommendedName>
        <fullName evidence="5">SCO family protein</fullName>
    </recommendedName>
</protein>
<dbReference type="RefSeq" id="WP_251970862.1">
    <property type="nucleotide sequence ID" value="NZ_AP025730.1"/>
</dbReference>
<accession>A0ABM7YST8</accession>
<dbReference type="Proteomes" id="UP001057498">
    <property type="component" value="Chromosome"/>
</dbReference>
<dbReference type="InterPro" id="IPR036249">
    <property type="entry name" value="Thioredoxin-like_sf"/>
</dbReference>
<dbReference type="PANTHER" id="PTHR12151">
    <property type="entry name" value="ELECTRON TRANSPORT PROTIN SCO1/SENC FAMILY MEMBER"/>
    <property type="match status" value="1"/>
</dbReference>
<evidence type="ECO:0008006" key="5">
    <source>
        <dbReference type="Google" id="ProtNLM"/>
    </source>
</evidence>
<organism evidence="3 4">
    <name type="scientific">Sphaerotilus microaerophilus</name>
    <dbReference type="NCBI Taxonomy" id="2914710"/>
    <lineage>
        <taxon>Bacteria</taxon>
        <taxon>Pseudomonadati</taxon>
        <taxon>Pseudomonadota</taxon>
        <taxon>Betaproteobacteria</taxon>
        <taxon>Burkholderiales</taxon>
        <taxon>Sphaerotilaceae</taxon>
        <taxon>Sphaerotilus</taxon>
    </lineage>
</organism>
<name>A0ABM7YST8_9BURK</name>
<dbReference type="SUPFAM" id="SSF52833">
    <property type="entry name" value="Thioredoxin-like"/>
    <property type="match status" value="1"/>
</dbReference>
<sequence length="213" mass="22465">MSAHAGAAAAALMVALAWALPLAPATAQTVAVAAPEAVADAPADATSRRTPRWILQGPGGRALTSEDFRGRFQLVAFGYVSCPDVCPTTMLEMQQVLAALGPAKARRLQPIFISVDPQRDTLVVLGEYTRAFDDRILGLTGSADLVRRAAGAFDVTYTVVREPGASPNAYTVDHTAGMFLVGPDGQLLARFGYSTPVPTLVERIEGWLAADAR</sequence>
<reference evidence="3" key="1">
    <citation type="submission" date="2022-04" db="EMBL/GenBank/DDBJ databases">
        <title>Whole genome sequence of Sphaerotilus sp. FB-5.</title>
        <authorList>
            <person name="Takeda M."/>
            <person name="Narihara S."/>
            <person name="Akimoto M."/>
            <person name="Akimoto R."/>
            <person name="Nishiyashiki S."/>
            <person name="Murakami T."/>
        </authorList>
    </citation>
    <scope>NUCLEOTIDE SEQUENCE</scope>
    <source>
        <strain evidence="3">FB-5</strain>
    </source>
</reference>